<dbReference type="STRING" id="1781255.BH720_00330"/>
<name>A0A1E5QR70_9CYAN</name>
<comment type="caution">
    <text evidence="2">The sequence shown here is derived from an EMBL/GenBank/DDBJ whole genome shotgun (WGS) entry which is preliminary data.</text>
</comment>
<dbReference type="RefSeq" id="WP_069965156.1">
    <property type="nucleotide sequence ID" value="NZ_CM124774.1"/>
</dbReference>
<feature type="domain" description="Pvc16 N-terminal" evidence="1">
    <location>
        <begin position="9"/>
        <end position="196"/>
    </location>
</feature>
<proteinExistence type="predicted"/>
<dbReference type="AlphaFoldDB" id="A0A1E5QR70"/>
<dbReference type="InterPro" id="IPR025351">
    <property type="entry name" value="Pvc16_N"/>
</dbReference>
<reference evidence="2" key="1">
    <citation type="submission" date="2016-09" db="EMBL/GenBank/DDBJ databases">
        <title>Draft genome of thermotolerant cyanobacterium Desertifilum sp. strain IPPAS B-1220.</title>
        <authorList>
            <person name="Sinetova M.A."/>
            <person name="Bolakhan K."/>
            <person name="Zayadan B.K."/>
            <person name="Mironov K.S."/>
            <person name="Ustinova V."/>
            <person name="Kupriyanova E.V."/>
            <person name="Sidorov R.A."/>
            <person name="Skrypnik A.N."/>
            <person name="Gogoleva N.E."/>
            <person name="Gogolev Y.V."/>
            <person name="Los D.A."/>
        </authorList>
    </citation>
    <scope>NUCLEOTIDE SEQUENCE [LARGE SCALE GENOMIC DNA]</scope>
    <source>
        <strain evidence="2">IPPAS B-1220</strain>
    </source>
</reference>
<sequence length="419" mass="45731">MSNYLAIATVTASLQRTLQAALQVDVDGARVTTLQPNSLGGGTPETGVNIYLYHAAPNPAWRNSDLRTRFADGKFAKRPQAALDLYYLISCYGNEVELEPQRLLGSVVRTLHARPVLTREAIYDTIADSTFAFLTNSNLAEQVETVKFMPVSLGVEELSNIWSVFFQTPHALSIAYQASTILIESDDIPQRALPVRDRSAFTGTPFRSAPVVDKVFSQEGILAPIVAHSTLIIRGSRLKHEQTRVKIGGIELTPSEISDSALCLPLASIPPASLRAGVQSLQVIHRLKDTNNHRGVESNVTALVLRPSIVEIAIANLEGEESEPRSAQVTLNIDLTVSPQQRVTLLLNEASSTTPAAYLFDATARSQETSSLVFNLYDVKPGEYLVRVQIDGAESLLEVDLDPQSPTFERYIGPTLTIP</sequence>
<accession>A0A1E5QR70</accession>
<dbReference type="EMBL" id="MJGC01000010">
    <property type="protein sequence ID" value="OEJ77160.1"/>
    <property type="molecule type" value="Genomic_DNA"/>
</dbReference>
<organism evidence="2">
    <name type="scientific">Desertifilum tharense IPPAS B-1220</name>
    <dbReference type="NCBI Taxonomy" id="1781255"/>
    <lineage>
        <taxon>Bacteria</taxon>
        <taxon>Bacillati</taxon>
        <taxon>Cyanobacteriota</taxon>
        <taxon>Cyanophyceae</taxon>
        <taxon>Desertifilales</taxon>
        <taxon>Desertifilaceae</taxon>
        <taxon>Desertifilum</taxon>
    </lineage>
</organism>
<evidence type="ECO:0000259" key="1">
    <source>
        <dbReference type="Pfam" id="PF14065"/>
    </source>
</evidence>
<evidence type="ECO:0000313" key="2">
    <source>
        <dbReference type="EMBL" id="OEJ77160.1"/>
    </source>
</evidence>
<dbReference type="OrthoDB" id="527247at2"/>
<protein>
    <recommendedName>
        <fullName evidence="1">Pvc16 N-terminal domain-containing protein</fullName>
    </recommendedName>
</protein>
<dbReference type="Pfam" id="PF14065">
    <property type="entry name" value="Pvc16_N"/>
    <property type="match status" value="1"/>
</dbReference>
<gene>
    <name evidence="2" type="ORF">BH720_00330</name>
</gene>